<evidence type="ECO:0000313" key="1">
    <source>
        <dbReference type="EMBL" id="MDQ0104053.1"/>
    </source>
</evidence>
<reference evidence="1 2" key="1">
    <citation type="submission" date="2023-07" db="EMBL/GenBank/DDBJ databases">
        <title>Sorghum-associated microbial communities from plants grown in Nebraska, USA.</title>
        <authorList>
            <person name="Schachtman D."/>
        </authorList>
    </citation>
    <scope>NUCLEOTIDE SEQUENCE [LARGE SCALE GENOMIC DNA]</scope>
    <source>
        <strain evidence="1 2">CC523</strain>
    </source>
</reference>
<dbReference type="RefSeq" id="WP_306879376.1">
    <property type="nucleotide sequence ID" value="NZ_JAUSSW010000013.1"/>
</dbReference>
<dbReference type="Proteomes" id="UP001244563">
    <property type="component" value="Unassembled WGS sequence"/>
</dbReference>
<sequence>MVPSLAVSPLGDSVVTMAAVRSALDFVEKETVNIELRHKRATKPPPAR</sequence>
<keyword evidence="2" id="KW-1185">Reference proteome</keyword>
<proteinExistence type="predicted"/>
<evidence type="ECO:0000313" key="2">
    <source>
        <dbReference type="Proteomes" id="UP001244563"/>
    </source>
</evidence>
<protein>
    <submittedName>
        <fullName evidence="1">Uncharacterized protein</fullName>
    </submittedName>
</protein>
<organism evidence="1 2">
    <name type="scientific">Paenarthrobacter nicotinovorans</name>
    <name type="common">Arthrobacter nicotinovorans</name>
    <dbReference type="NCBI Taxonomy" id="29320"/>
    <lineage>
        <taxon>Bacteria</taxon>
        <taxon>Bacillati</taxon>
        <taxon>Actinomycetota</taxon>
        <taxon>Actinomycetes</taxon>
        <taxon>Micrococcales</taxon>
        <taxon>Micrococcaceae</taxon>
        <taxon>Paenarthrobacter</taxon>
    </lineage>
</organism>
<name>A0ABT9TTB1_PAENI</name>
<gene>
    <name evidence="1" type="ORF">J2T10_003726</name>
</gene>
<dbReference type="EMBL" id="JAUSSW010000013">
    <property type="protein sequence ID" value="MDQ0104053.1"/>
    <property type="molecule type" value="Genomic_DNA"/>
</dbReference>
<accession>A0ABT9TTB1</accession>
<comment type="caution">
    <text evidence="1">The sequence shown here is derived from an EMBL/GenBank/DDBJ whole genome shotgun (WGS) entry which is preliminary data.</text>
</comment>